<reference evidence="2 3" key="1">
    <citation type="submission" date="2020-07" db="EMBL/GenBank/DDBJ databases">
        <title>Characterization and genome sequencing of isolate MD1, a novel member within the family Lachnospiraceae.</title>
        <authorList>
            <person name="Rettenmaier R."/>
            <person name="Di Bello L."/>
            <person name="Zinser C."/>
            <person name="Scheitz K."/>
            <person name="Liebl W."/>
            <person name="Zverlov V."/>
        </authorList>
    </citation>
    <scope>NUCLEOTIDE SEQUENCE [LARGE SCALE GENOMIC DNA]</scope>
    <source>
        <strain evidence="2 3">MD1</strain>
    </source>
</reference>
<feature type="transmembrane region" description="Helical" evidence="1">
    <location>
        <begin position="156"/>
        <end position="186"/>
    </location>
</feature>
<evidence type="ECO:0000313" key="3">
    <source>
        <dbReference type="Proteomes" id="UP000574276"/>
    </source>
</evidence>
<dbReference type="RefSeq" id="WP_228353517.1">
    <property type="nucleotide sequence ID" value="NZ_JACEGA010000001.1"/>
</dbReference>
<name>A0A839K1W9_9FIRM</name>
<keyword evidence="1" id="KW-0472">Membrane</keyword>
<feature type="transmembrane region" description="Helical" evidence="1">
    <location>
        <begin position="230"/>
        <end position="250"/>
    </location>
</feature>
<dbReference type="InterPro" id="IPR009574">
    <property type="entry name" value="DUF1189"/>
</dbReference>
<keyword evidence="1" id="KW-1133">Transmembrane helix</keyword>
<evidence type="ECO:0000256" key="1">
    <source>
        <dbReference type="SAM" id="Phobius"/>
    </source>
</evidence>
<feature type="transmembrane region" description="Helical" evidence="1">
    <location>
        <begin position="33"/>
        <end position="54"/>
    </location>
</feature>
<dbReference type="Pfam" id="PF06691">
    <property type="entry name" value="DUF1189"/>
    <property type="match status" value="1"/>
</dbReference>
<proteinExistence type="predicted"/>
<comment type="caution">
    <text evidence="2">The sequence shown here is derived from an EMBL/GenBank/DDBJ whole genome shotgun (WGS) entry which is preliminary data.</text>
</comment>
<gene>
    <name evidence="2" type="ORF">H0486_13580</name>
</gene>
<organism evidence="2 3">
    <name type="scientific">Variimorphobacter saccharofermentans</name>
    <dbReference type="NCBI Taxonomy" id="2755051"/>
    <lineage>
        <taxon>Bacteria</taxon>
        <taxon>Bacillati</taxon>
        <taxon>Bacillota</taxon>
        <taxon>Clostridia</taxon>
        <taxon>Lachnospirales</taxon>
        <taxon>Lachnospiraceae</taxon>
        <taxon>Variimorphobacter</taxon>
    </lineage>
</organism>
<dbReference type="AlphaFoldDB" id="A0A839K1W9"/>
<dbReference type="EMBL" id="JACEGA010000001">
    <property type="protein sequence ID" value="MBB2183905.1"/>
    <property type="molecule type" value="Genomic_DNA"/>
</dbReference>
<accession>A0A839K1W9</accession>
<dbReference type="Proteomes" id="UP000574276">
    <property type="component" value="Unassembled WGS sequence"/>
</dbReference>
<keyword evidence="1" id="KW-0812">Transmembrane</keyword>
<protein>
    <submittedName>
        <fullName evidence="2">DUF1189 family protein</fullName>
    </submittedName>
</protein>
<evidence type="ECO:0000313" key="2">
    <source>
        <dbReference type="EMBL" id="MBB2183905.1"/>
    </source>
</evidence>
<keyword evidence="3" id="KW-1185">Reference proteome</keyword>
<sequence length="267" mass="30399">MQTKKLNFFEQIYYATIRPNQYYRLTKVSGGRLTGFIFLFIFLISLFSIIPLFIETFGSHGISQMLNEIPDFELSGGQLYVEERYELDEGGSYILIDTSINRFTDEDVPDGYYQCLLISRTNMINAKSYGRTQEVRFSDIPGLHFDNDNLASLLPFFYLIIIIAAVFIYLYLLAIYLLGALIYSLVGLFVNYLGHVRLTYAAIFKTAIYSKVSIRILYSIIDYFGLSLNGYFRGLIAILATCAYVAFGILSHSSEEAHREVGIPGGY</sequence>